<feature type="compositionally biased region" description="Basic and acidic residues" evidence="1">
    <location>
        <begin position="55"/>
        <end position="65"/>
    </location>
</feature>
<organism evidence="2 3">
    <name type="scientific">Macrolepiota fuliginosa MF-IS2</name>
    <dbReference type="NCBI Taxonomy" id="1400762"/>
    <lineage>
        <taxon>Eukaryota</taxon>
        <taxon>Fungi</taxon>
        <taxon>Dikarya</taxon>
        <taxon>Basidiomycota</taxon>
        <taxon>Agaricomycotina</taxon>
        <taxon>Agaricomycetes</taxon>
        <taxon>Agaricomycetidae</taxon>
        <taxon>Agaricales</taxon>
        <taxon>Agaricineae</taxon>
        <taxon>Agaricaceae</taxon>
        <taxon>Macrolepiota</taxon>
    </lineage>
</organism>
<dbReference type="AlphaFoldDB" id="A0A9P5XMV5"/>
<evidence type="ECO:0000256" key="1">
    <source>
        <dbReference type="SAM" id="MobiDB-lite"/>
    </source>
</evidence>
<protein>
    <recommendedName>
        <fullName evidence="4">Zn(2)-C6 fungal-type domain-containing protein</fullName>
    </recommendedName>
</protein>
<dbReference type="InterPro" id="IPR036864">
    <property type="entry name" value="Zn2-C6_fun-type_DNA-bd_sf"/>
</dbReference>
<feature type="region of interest" description="Disordered" evidence="1">
    <location>
        <begin position="180"/>
        <end position="251"/>
    </location>
</feature>
<accession>A0A9P5XMV5</accession>
<sequence>MSTHPEKAEKTKRRSDMACTSCRSRKLKAGPHRLCENKDSTPPCKRCERDKINCEFKPVAEDHTPTRNNSKTPTSSPEDHRVNHPPVPVSPTQATPQTHIENGLNGRHLPAPSPRTIPSQSSPEFFYSPQPVSQTVPTPRLEGPGFTNGVGYPSQNYRDNTSQWQGSGSIVYDVSNNYTTPILAQNPPYGPYSPSNNSYTQPLYGPDQQPRATPRSSYFYAPNQQPSGLVTYPDTNAPNGPPFDNNHFYGQ</sequence>
<gene>
    <name evidence="2" type="ORF">P691DRAFT_772274</name>
</gene>
<dbReference type="Proteomes" id="UP000807342">
    <property type="component" value="Unassembled WGS sequence"/>
</dbReference>
<evidence type="ECO:0000313" key="3">
    <source>
        <dbReference type="Proteomes" id="UP000807342"/>
    </source>
</evidence>
<proteinExistence type="predicted"/>
<feature type="compositionally biased region" description="Polar residues" evidence="1">
    <location>
        <begin position="90"/>
        <end position="100"/>
    </location>
</feature>
<dbReference type="SUPFAM" id="SSF57701">
    <property type="entry name" value="Zn2/Cys6 DNA-binding domain"/>
    <property type="match status" value="1"/>
</dbReference>
<dbReference type="GO" id="GO:0000981">
    <property type="term" value="F:DNA-binding transcription factor activity, RNA polymerase II-specific"/>
    <property type="evidence" value="ECO:0007669"/>
    <property type="project" value="InterPro"/>
</dbReference>
<feature type="compositionally biased region" description="Polar residues" evidence="1">
    <location>
        <begin position="66"/>
        <end position="76"/>
    </location>
</feature>
<dbReference type="OrthoDB" id="3069764at2759"/>
<dbReference type="InterPro" id="IPR001138">
    <property type="entry name" value="Zn2Cys6_DnaBD"/>
</dbReference>
<evidence type="ECO:0008006" key="4">
    <source>
        <dbReference type="Google" id="ProtNLM"/>
    </source>
</evidence>
<feature type="region of interest" description="Disordered" evidence="1">
    <location>
        <begin position="1"/>
        <end position="22"/>
    </location>
</feature>
<dbReference type="GO" id="GO:0008270">
    <property type="term" value="F:zinc ion binding"/>
    <property type="evidence" value="ECO:0007669"/>
    <property type="project" value="InterPro"/>
</dbReference>
<feature type="region of interest" description="Disordered" evidence="1">
    <location>
        <begin position="55"/>
        <end position="165"/>
    </location>
</feature>
<name>A0A9P5XMV5_9AGAR</name>
<keyword evidence="3" id="KW-1185">Reference proteome</keyword>
<comment type="caution">
    <text evidence="2">The sequence shown here is derived from an EMBL/GenBank/DDBJ whole genome shotgun (WGS) entry which is preliminary data.</text>
</comment>
<feature type="compositionally biased region" description="Polar residues" evidence="1">
    <location>
        <begin position="210"/>
        <end position="238"/>
    </location>
</feature>
<dbReference type="CDD" id="cd00067">
    <property type="entry name" value="GAL4"/>
    <property type="match status" value="1"/>
</dbReference>
<feature type="compositionally biased region" description="Polar residues" evidence="1">
    <location>
        <begin position="153"/>
        <end position="165"/>
    </location>
</feature>
<reference evidence="2" key="1">
    <citation type="submission" date="2020-11" db="EMBL/GenBank/DDBJ databases">
        <authorList>
            <consortium name="DOE Joint Genome Institute"/>
            <person name="Ahrendt S."/>
            <person name="Riley R."/>
            <person name="Andreopoulos W."/>
            <person name="Labutti K."/>
            <person name="Pangilinan J."/>
            <person name="Ruiz-Duenas F.J."/>
            <person name="Barrasa J.M."/>
            <person name="Sanchez-Garcia M."/>
            <person name="Camarero S."/>
            <person name="Miyauchi S."/>
            <person name="Serrano A."/>
            <person name="Linde D."/>
            <person name="Babiker R."/>
            <person name="Drula E."/>
            <person name="Ayuso-Fernandez I."/>
            <person name="Pacheco R."/>
            <person name="Padilla G."/>
            <person name="Ferreira P."/>
            <person name="Barriuso J."/>
            <person name="Kellner H."/>
            <person name="Castanera R."/>
            <person name="Alfaro M."/>
            <person name="Ramirez L."/>
            <person name="Pisabarro A.G."/>
            <person name="Kuo A."/>
            <person name="Tritt A."/>
            <person name="Lipzen A."/>
            <person name="He G."/>
            <person name="Yan M."/>
            <person name="Ng V."/>
            <person name="Cullen D."/>
            <person name="Martin F."/>
            <person name="Rosso M.-N."/>
            <person name="Henrissat B."/>
            <person name="Hibbett D."/>
            <person name="Martinez A.T."/>
            <person name="Grigoriev I.V."/>
        </authorList>
    </citation>
    <scope>NUCLEOTIDE SEQUENCE</scope>
    <source>
        <strain evidence="2">MF-IS2</strain>
    </source>
</reference>
<evidence type="ECO:0000313" key="2">
    <source>
        <dbReference type="EMBL" id="KAF9452465.1"/>
    </source>
</evidence>
<dbReference type="EMBL" id="MU151071">
    <property type="protein sequence ID" value="KAF9452465.1"/>
    <property type="molecule type" value="Genomic_DNA"/>
</dbReference>
<dbReference type="Gene3D" id="4.10.240.10">
    <property type="entry name" value="Zn(2)-C6 fungal-type DNA-binding domain"/>
    <property type="match status" value="1"/>
</dbReference>